<dbReference type="SUPFAM" id="SSF53756">
    <property type="entry name" value="UDP-Glycosyltransferase/glycogen phosphorylase"/>
    <property type="match status" value="1"/>
</dbReference>
<dbReference type="PANTHER" id="PTHR37316">
    <property type="entry name" value="TEICHOIC ACID GLYCEROL-PHOSPHATE PRIMASE"/>
    <property type="match status" value="1"/>
</dbReference>
<dbReference type="Pfam" id="PF04464">
    <property type="entry name" value="Glyphos_transf"/>
    <property type="match status" value="1"/>
</dbReference>
<keyword evidence="2" id="KW-1185">Reference proteome</keyword>
<dbReference type="Proteomes" id="UP000239895">
    <property type="component" value="Unassembled WGS sequence"/>
</dbReference>
<name>A0ABX5EDS8_9MICO</name>
<proteinExistence type="predicted"/>
<dbReference type="InterPro" id="IPR043148">
    <property type="entry name" value="TagF_C"/>
</dbReference>
<dbReference type="Gene3D" id="3.40.50.12580">
    <property type="match status" value="1"/>
</dbReference>
<evidence type="ECO:0000313" key="2">
    <source>
        <dbReference type="Proteomes" id="UP000239895"/>
    </source>
</evidence>
<dbReference type="PANTHER" id="PTHR37316:SF3">
    <property type="entry name" value="TEICHOIC ACID GLYCEROL-PHOSPHATE TRANSFERASE"/>
    <property type="match status" value="1"/>
</dbReference>
<dbReference type="InterPro" id="IPR051612">
    <property type="entry name" value="Teichoic_Acid_Biosynth"/>
</dbReference>
<dbReference type="InterPro" id="IPR007554">
    <property type="entry name" value="Glycerophosphate_synth"/>
</dbReference>
<comment type="caution">
    <text evidence="1">The sequence shown here is derived from an EMBL/GenBank/DDBJ whole genome shotgun (WGS) entry which is preliminary data.</text>
</comment>
<dbReference type="EMBL" id="PVTX01000009">
    <property type="protein sequence ID" value="PRZ04937.1"/>
    <property type="molecule type" value="Genomic_DNA"/>
</dbReference>
<dbReference type="RefSeq" id="WP_106269031.1">
    <property type="nucleotide sequence ID" value="NZ_PVTX01000009.1"/>
</dbReference>
<protein>
    <submittedName>
        <fullName evidence="1">CDP-glycerol glycerophosphotransferase (TagB/SpsB family)</fullName>
    </submittedName>
</protein>
<reference evidence="1 2" key="1">
    <citation type="submission" date="2018-03" db="EMBL/GenBank/DDBJ databases">
        <title>Comparative analysis of microorganisms from saline springs in Andes Mountain Range, Colombia.</title>
        <authorList>
            <person name="Rubin E."/>
        </authorList>
    </citation>
    <scope>NUCLEOTIDE SEQUENCE [LARGE SCALE GENOMIC DNA]</scope>
    <source>
        <strain evidence="1 2">CG 23</strain>
    </source>
</reference>
<gene>
    <name evidence="1" type="ORF">BCL65_109177</name>
</gene>
<organism evidence="1 2">
    <name type="scientific">Isoptericola halotolerans</name>
    <dbReference type="NCBI Taxonomy" id="300560"/>
    <lineage>
        <taxon>Bacteria</taxon>
        <taxon>Bacillati</taxon>
        <taxon>Actinomycetota</taxon>
        <taxon>Actinomycetes</taxon>
        <taxon>Micrococcales</taxon>
        <taxon>Promicromonosporaceae</taxon>
        <taxon>Isoptericola</taxon>
    </lineage>
</organism>
<sequence>MLDIEEPVADVSLVLVVDELDAESLSGALEAVRMAPGLREVPMTIVHQPGVDVGPVLEQTTDVRAAVALPEVELAVMERVLGATTKYACVAVLPRPSKVPAWTRKVVREVNRLEQLPLASDVPLLVWAGSCTRQTVAQYVNQMLARQEVEPGSLLAAYLGRLTLAAANPLLEAVDPQDGDLEVLAFFAAQFVPGMPEPPWRFRIVLTGPSGDVVRSEPIRLTPRIDSHGKVRWEELTTTLSLRTAGNGHSRFIIEVDTEEPLLRLRRNLRPRRGALISARTVHMPVPAAQGSNSGAPVTVRYLLHTTGDGSAAFITSQIGTGWRAKVRWAATLLKKDAGFIFRGRKRRQMRWLRLVRLVTRPFFARRKIWLIGERTDTAQDNGVHLFAHMREVHPERAVYYVIDRSSPQYDRVAKYGNVIAHSSWQHQLLMLHAAVLANAYSIRYLIPASWGAGSYTRHLVWRVGALRVYLKHGVHLSPNSVKRGTTGYDLCLTVMPGETAALRASSGYDEQLVEVGMPRYDALTPTPPSRTLLFMPTWRKYLVTKVLDGAEEGEEPYEGSAYERFMTGFLESRRLHDLLEKYDYRLTFLPHYNMASRFEGASVAGERIQLANADDVTFQDLIRGCDAFITDFSSVHFDVAYVGTPIVYARFDEEDFETKHSSPSWFDYEADGFGPVVRSLDQTLDAVEDLLERGCEPDPFYAARVDAAFASRDQQNCARTVAAIDSHVAQR</sequence>
<accession>A0ABX5EDS8</accession>
<evidence type="ECO:0000313" key="1">
    <source>
        <dbReference type="EMBL" id="PRZ04937.1"/>
    </source>
</evidence>